<evidence type="ECO:0000313" key="2">
    <source>
        <dbReference type="EMBL" id="SPC80614.1"/>
    </source>
</evidence>
<dbReference type="AlphaFoldDB" id="A0A2N9F1E0"/>
<dbReference type="PANTHER" id="PTHR21454">
    <property type="entry name" value="DPH3 HOMOLOG-RELATED"/>
    <property type="match status" value="1"/>
</dbReference>
<evidence type="ECO:0008006" key="3">
    <source>
        <dbReference type="Google" id="ProtNLM"/>
    </source>
</evidence>
<dbReference type="PANTHER" id="PTHR21454:SF44">
    <property type="entry name" value="EXPP1 PROTEIN"/>
    <property type="match status" value="1"/>
</dbReference>
<keyword evidence="1" id="KW-0732">Signal</keyword>
<dbReference type="InterPro" id="IPR044248">
    <property type="entry name" value="DPH3/4-like"/>
</dbReference>
<gene>
    <name evidence="2" type="ORF">FSB_LOCUS8496</name>
</gene>
<dbReference type="EMBL" id="OIVN01000459">
    <property type="protein sequence ID" value="SPC80614.1"/>
    <property type="molecule type" value="Genomic_DNA"/>
</dbReference>
<organism evidence="2">
    <name type="scientific">Fagus sylvatica</name>
    <name type="common">Beechnut</name>
    <dbReference type="NCBI Taxonomy" id="28930"/>
    <lineage>
        <taxon>Eukaryota</taxon>
        <taxon>Viridiplantae</taxon>
        <taxon>Streptophyta</taxon>
        <taxon>Embryophyta</taxon>
        <taxon>Tracheophyta</taxon>
        <taxon>Spermatophyta</taxon>
        <taxon>Magnoliopsida</taxon>
        <taxon>eudicotyledons</taxon>
        <taxon>Gunneridae</taxon>
        <taxon>Pentapetalae</taxon>
        <taxon>rosids</taxon>
        <taxon>fabids</taxon>
        <taxon>Fagales</taxon>
        <taxon>Fagaceae</taxon>
        <taxon>Fagus</taxon>
    </lineage>
</organism>
<reference evidence="2" key="1">
    <citation type="submission" date="2018-02" db="EMBL/GenBank/DDBJ databases">
        <authorList>
            <person name="Cohen D.B."/>
            <person name="Kent A.D."/>
        </authorList>
    </citation>
    <scope>NUCLEOTIDE SEQUENCE</scope>
</reference>
<sequence>MKIGEGRIIMRSKTMVTKMMVAMMMVMMLVADGAYTNDIFSPCSDAKVQKLDGFTFGLAFSIKESFFFNQTQLSPCDQRLSLSNKPAQLALFRPRVDEISLLTINSNTFNPVLSGGYMVAFAGQKYAARSIPILVADTTHTITSFTLVLEFQEGTLQNLYWNNFGCHACHGDSLVCLDHQHCAVPTSKCKSNGGSADCNLSIQLAFSGTDKNLDALNSWYEVKNLRQYSLHGLFSNIRDSITGQDGKHF</sequence>
<evidence type="ECO:0000256" key="1">
    <source>
        <dbReference type="SAM" id="SignalP"/>
    </source>
</evidence>
<dbReference type="GO" id="GO:0017183">
    <property type="term" value="P:protein histidyl modification to diphthamide"/>
    <property type="evidence" value="ECO:0007669"/>
    <property type="project" value="InterPro"/>
</dbReference>
<accession>A0A2N9F1E0</accession>
<proteinExistence type="predicted"/>
<protein>
    <recommendedName>
        <fullName evidence="3">Expp1 protein</fullName>
    </recommendedName>
</protein>
<dbReference type="GO" id="GO:0005829">
    <property type="term" value="C:cytosol"/>
    <property type="evidence" value="ECO:0007669"/>
    <property type="project" value="TreeGrafter"/>
</dbReference>
<feature type="signal peptide" evidence="1">
    <location>
        <begin position="1"/>
        <end position="36"/>
    </location>
</feature>
<name>A0A2N9F1E0_FAGSY</name>
<dbReference type="GO" id="GO:0046872">
    <property type="term" value="F:metal ion binding"/>
    <property type="evidence" value="ECO:0007669"/>
    <property type="project" value="InterPro"/>
</dbReference>
<feature type="chain" id="PRO_5014634250" description="Expp1 protein" evidence="1">
    <location>
        <begin position="37"/>
        <end position="249"/>
    </location>
</feature>